<dbReference type="Proteomes" id="UP001283361">
    <property type="component" value="Unassembled WGS sequence"/>
</dbReference>
<proteinExistence type="predicted"/>
<dbReference type="EMBL" id="JAWDGP010002436">
    <property type="protein sequence ID" value="KAK3783131.1"/>
    <property type="molecule type" value="Genomic_DNA"/>
</dbReference>
<dbReference type="AlphaFoldDB" id="A0AAE1A9W2"/>
<comment type="caution">
    <text evidence="1">The sequence shown here is derived from an EMBL/GenBank/DDBJ whole genome shotgun (WGS) entry which is preliminary data.</text>
</comment>
<accession>A0AAE1A9W2</accession>
<organism evidence="1 2">
    <name type="scientific">Elysia crispata</name>
    <name type="common">lettuce slug</name>
    <dbReference type="NCBI Taxonomy" id="231223"/>
    <lineage>
        <taxon>Eukaryota</taxon>
        <taxon>Metazoa</taxon>
        <taxon>Spiralia</taxon>
        <taxon>Lophotrochozoa</taxon>
        <taxon>Mollusca</taxon>
        <taxon>Gastropoda</taxon>
        <taxon>Heterobranchia</taxon>
        <taxon>Euthyneura</taxon>
        <taxon>Panpulmonata</taxon>
        <taxon>Sacoglossa</taxon>
        <taxon>Placobranchoidea</taxon>
        <taxon>Plakobranchidae</taxon>
        <taxon>Elysia</taxon>
    </lineage>
</organism>
<keyword evidence="2" id="KW-1185">Reference proteome</keyword>
<sequence length="79" mass="8563">MDSVLINSIIVSTGGIQIKSGNSFFPVNAWSDKDKARGRPEDYCGPRQRLLPLIGDLVELSTGAPATFTVQVPRSEDDN</sequence>
<protein>
    <submittedName>
        <fullName evidence="1">Uncharacterized protein</fullName>
    </submittedName>
</protein>
<evidence type="ECO:0000313" key="2">
    <source>
        <dbReference type="Proteomes" id="UP001283361"/>
    </source>
</evidence>
<evidence type="ECO:0000313" key="1">
    <source>
        <dbReference type="EMBL" id="KAK3783131.1"/>
    </source>
</evidence>
<name>A0AAE1A9W2_9GAST</name>
<reference evidence="1" key="1">
    <citation type="journal article" date="2023" name="G3 (Bethesda)">
        <title>A reference genome for the long-term kleptoplast-retaining sea slug Elysia crispata morphotype clarki.</title>
        <authorList>
            <person name="Eastman K.E."/>
            <person name="Pendleton A.L."/>
            <person name="Shaikh M.A."/>
            <person name="Suttiyut T."/>
            <person name="Ogas R."/>
            <person name="Tomko P."/>
            <person name="Gavelis G."/>
            <person name="Widhalm J.R."/>
            <person name="Wisecaver J.H."/>
        </authorList>
    </citation>
    <scope>NUCLEOTIDE SEQUENCE</scope>
    <source>
        <strain evidence="1">ECLA1</strain>
    </source>
</reference>
<gene>
    <name evidence="1" type="ORF">RRG08_046927</name>
</gene>